<dbReference type="Pfam" id="PF00892">
    <property type="entry name" value="EamA"/>
    <property type="match status" value="2"/>
</dbReference>
<dbReference type="InterPro" id="IPR037185">
    <property type="entry name" value="EmrE-like"/>
</dbReference>
<dbReference type="OrthoDB" id="5652448at2"/>
<feature type="transmembrane region" description="Helical" evidence="1">
    <location>
        <begin position="39"/>
        <end position="57"/>
    </location>
</feature>
<feature type="transmembrane region" description="Helical" evidence="1">
    <location>
        <begin position="124"/>
        <end position="141"/>
    </location>
</feature>
<reference evidence="3 4" key="1">
    <citation type="submission" date="2015-11" db="EMBL/GenBank/DDBJ databases">
        <title>Genomic analysis of 38 Legionella species identifies large and diverse effector repertoires.</title>
        <authorList>
            <person name="Burstein D."/>
            <person name="Amaro F."/>
            <person name="Zusman T."/>
            <person name="Lifshitz Z."/>
            <person name="Cohen O."/>
            <person name="Gilbert J.A."/>
            <person name="Pupko T."/>
            <person name="Shuman H.A."/>
            <person name="Segal G."/>
        </authorList>
    </citation>
    <scope>NUCLEOTIDE SEQUENCE [LARGE SCALE GENOMIC DNA]</scope>
    <source>
        <strain evidence="3 4">ATCC 51914</strain>
    </source>
</reference>
<keyword evidence="1" id="KW-0812">Transmembrane</keyword>
<dbReference type="PANTHER" id="PTHR22911:SF137">
    <property type="entry name" value="SOLUTE CARRIER FAMILY 35 MEMBER G2-RELATED"/>
    <property type="match status" value="1"/>
</dbReference>
<evidence type="ECO:0000256" key="1">
    <source>
        <dbReference type="SAM" id="Phobius"/>
    </source>
</evidence>
<feature type="transmembrane region" description="Helical" evidence="1">
    <location>
        <begin position="178"/>
        <end position="198"/>
    </location>
</feature>
<keyword evidence="4" id="KW-1185">Reference proteome</keyword>
<comment type="caution">
    <text evidence="3">The sequence shown here is derived from an EMBL/GenBank/DDBJ whole genome shotgun (WGS) entry which is preliminary data.</text>
</comment>
<dbReference type="RefSeq" id="WP_083500026.1">
    <property type="nucleotide sequence ID" value="NZ_CAAAIQ010000027.1"/>
</dbReference>
<keyword evidence="1" id="KW-1133">Transmembrane helix</keyword>
<dbReference type="PANTHER" id="PTHR22911">
    <property type="entry name" value="ACYL-MALONYL CONDENSING ENZYME-RELATED"/>
    <property type="match status" value="1"/>
</dbReference>
<dbReference type="SUPFAM" id="SSF103481">
    <property type="entry name" value="Multidrug resistance efflux transporter EmrE"/>
    <property type="match status" value="2"/>
</dbReference>
<feature type="transmembrane region" description="Helical" evidence="1">
    <location>
        <begin position="96"/>
        <end position="117"/>
    </location>
</feature>
<evidence type="ECO:0000313" key="3">
    <source>
        <dbReference type="EMBL" id="KTD82510.1"/>
    </source>
</evidence>
<feature type="transmembrane region" description="Helical" evidence="1">
    <location>
        <begin position="69"/>
        <end position="90"/>
    </location>
</feature>
<feature type="domain" description="EamA" evidence="2">
    <location>
        <begin position="151"/>
        <end position="283"/>
    </location>
</feature>
<dbReference type="InterPro" id="IPR000620">
    <property type="entry name" value="EamA_dom"/>
</dbReference>
<protein>
    <submittedName>
        <fullName evidence="3">Integral membrane protein</fullName>
    </submittedName>
</protein>
<dbReference type="GO" id="GO:0016020">
    <property type="term" value="C:membrane"/>
    <property type="evidence" value="ECO:0007669"/>
    <property type="project" value="InterPro"/>
</dbReference>
<evidence type="ECO:0000259" key="2">
    <source>
        <dbReference type="Pfam" id="PF00892"/>
    </source>
</evidence>
<dbReference type="Proteomes" id="UP000054729">
    <property type="component" value="Unassembled WGS sequence"/>
</dbReference>
<proteinExistence type="predicted"/>
<feature type="transmembrane region" description="Helical" evidence="1">
    <location>
        <begin position="267"/>
        <end position="286"/>
    </location>
</feature>
<keyword evidence="1" id="KW-0472">Membrane</keyword>
<feature type="domain" description="EamA" evidence="2">
    <location>
        <begin position="7"/>
        <end position="140"/>
    </location>
</feature>
<feature type="transmembrane region" description="Helical" evidence="1">
    <location>
        <begin position="242"/>
        <end position="261"/>
    </location>
</feature>
<dbReference type="AlphaFoldDB" id="A0A0W1AMK1"/>
<feature type="transmembrane region" description="Helical" evidence="1">
    <location>
        <begin position="9"/>
        <end position="27"/>
    </location>
</feature>
<dbReference type="PATRIC" id="fig|66969.6.peg.674"/>
<gene>
    <name evidence="3" type="ORF">Lwal_0627</name>
</gene>
<feature type="transmembrane region" description="Helical" evidence="1">
    <location>
        <begin position="147"/>
        <end position="166"/>
    </location>
</feature>
<feature type="transmembrane region" description="Helical" evidence="1">
    <location>
        <begin position="210"/>
        <end position="230"/>
    </location>
</feature>
<accession>A0A0W1AMK1</accession>
<evidence type="ECO:0000313" key="4">
    <source>
        <dbReference type="Proteomes" id="UP000054729"/>
    </source>
</evidence>
<sequence length="307" mass="34230">MNSHENRGSIYAILSGFLYGFIGYFGLNAINGNMSASNMLFWRFLIASLLVFVILLPQLKHIKESYRSLFIAFLTGALYYGISTLLYFFASLYIGSGLSMVIFFTYPVMIMLLNYFIYGQRIPAVYYLATVFILVGMIFLIDTGDVAFNLLGIGLGLISALFYAFYMISTKNNQLNPTISTFMVSLGCMTTSFFVSIFSNSFAIPGSLSVWYNLFGIAIIATIIPIVLLIHSLKYISSEKASILSVLEPVFVVIFGVLLLGEELKSWNVIGIVLILAGALLTLFSHKVDVDLIKRKFIRAFKLDSDI</sequence>
<name>A0A0W1AMK1_9GAMM</name>
<organism evidence="3 4">
    <name type="scientific">Legionella waltersii</name>
    <dbReference type="NCBI Taxonomy" id="66969"/>
    <lineage>
        <taxon>Bacteria</taxon>
        <taxon>Pseudomonadati</taxon>
        <taxon>Pseudomonadota</taxon>
        <taxon>Gammaproteobacteria</taxon>
        <taxon>Legionellales</taxon>
        <taxon>Legionellaceae</taxon>
        <taxon>Legionella</taxon>
    </lineage>
</organism>
<dbReference type="Gene3D" id="1.10.3730.20">
    <property type="match status" value="1"/>
</dbReference>
<dbReference type="EMBL" id="LNZB01000011">
    <property type="protein sequence ID" value="KTD82510.1"/>
    <property type="molecule type" value="Genomic_DNA"/>
</dbReference>
<dbReference type="STRING" id="66969.Lwal_0627"/>